<dbReference type="InterPro" id="IPR046561">
    <property type="entry name" value="DUF6716"/>
</dbReference>
<organism evidence="1">
    <name type="scientific">Campylobacter coli</name>
    <dbReference type="NCBI Taxonomy" id="195"/>
    <lineage>
        <taxon>Bacteria</taxon>
        <taxon>Pseudomonadati</taxon>
        <taxon>Campylobacterota</taxon>
        <taxon>Epsilonproteobacteria</taxon>
        <taxon>Campylobacterales</taxon>
        <taxon>Campylobacteraceae</taxon>
        <taxon>Campylobacter</taxon>
    </lineage>
</organism>
<sequence length="391" mass="46430">MKVLILSDLDSRLKWGLSYAFFLKKYYKITIYCKEKNLSQFQNYCLNEYNILKYHDLKFLLEQNNIFQNYDLILLSLGGGENIKFFYYLNRFYDKYKIRPLVITGMNGLTDSNDTHALLCRIGADLICINSLDNLQGFRQKMFLLGLSDKRLFYSGYGRLYNQNKILHNSEIKTILFIEQPGIPKHIKQKEYLAEKIVKYVNKYPLRRLIIKKRLILHKQHMNIYLKDDTIFDYFVKNKINIPNNLVFDDSPIEKLMYQSDLCISFYSTGIIEAIALGIRSIVIKDFGIGRSSENHHFIGSGLLVSLDDWIDDKIPNVNQEWKRNNCEIINESIVISLKFLIEKLKTSKIERASIFYNEKDFPYFYNFLYKKNKVKVFMRKCISSFFNFFK</sequence>
<dbReference type="AlphaFoldDB" id="A0A5T1VSQ0"/>
<accession>A0A5T1VSQ0</accession>
<dbReference type="RefSeq" id="WP_002813268.1">
    <property type="nucleotide sequence ID" value="NZ_AP028407.1"/>
</dbReference>
<name>A0A5T1VSQ0_CAMCO</name>
<dbReference type="EMBL" id="AACPRT010000003">
    <property type="protein sequence ID" value="EAL6103161.1"/>
    <property type="molecule type" value="Genomic_DNA"/>
</dbReference>
<protein>
    <submittedName>
        <fullName evidence="1">Uncharacterized protein</fullName>
    </submittedName>
</protein>
<gene>
    <name evidence="1" type="ORF">CYC04_01200</name>
</gene>
<comment type="caution">
    <text evidence="1">The sequence shown here is derived from an EMBL/GenBank/DDBJ whole genome shotgun (WGS) entry which is preliminary data.</text>
</comment>
<dbReference type="Pfam" id="PF20471">
    <property type="entry name" value="DUF6716"/>
    <property type="match status" value="1"/>
</dbReference>
<evidence type="ECO:0000313" key="1">
    <source>
        <dbReference type="EMBL" id="EAL6103161.1"/>
    </source>
</evidence>
<proteinExistence type="predicted"/>
<reference evidence="1" key="1">
    <citation type="submission" date="2018-07" db="EMBL/GenBank/DDBJ databases">
        <authorList>
            <consortium name="GenomeTrakr network: Whole genome sequencing for foodborne pathogen traceback"/>
        </authorList>
    </citation>
    <scope>NUCLEOTIDE SEQUENCE</scope>
    <source>
        <strain evidence="1">NC_C3748</strain>
    </source>
</reference>